<feature type="compositionally biased region" description="Basic and acidic residues" evidence="1">
    <location>
        <begin position="117"/>
        <end position="134"/>
    </location>
</feature>
<organism evidence="2 3">
    <name type="scientific">Striga asiatica</name>
    <name type="common">Asiatic witchweed</name>
    <name type="synonym">Buchnera asiatica</name>
    <dbReference type="NCBI Taxonomy" id="4170"/>
    <lineage>
        <taxon>Eukaryota</taxon>
        <taxon>Viridiplantae</taxon>
        <taxon>Streptophyta</taxon>
        <taxon>Embryophyta</taxon>
        <taxon>Tracheophyta</taxon>
        <taxon>Spermatophyta</taxon>
        <taxon>Magnoliopsida</taxon>
        <taxon>eudicotyledons</taxon>
        <taxon>Gunneridae</taxon>
        <taxon>Pentapetalae</taxon>
        <taxon>asterids</taxon>
        <taxon>lamiids</taxon>
        <taxon>Lamiales</taxon>
        <taxon>Orobanchaceae</taxon>
        <taxon>Buchnereae</taxon>
        <taxon>Striga</taxon>
    </lineage>
</organism>
<protein>
    <submittedName>
        <fullName evidence="2">Ribonuclease R</fullName>
    </submittedName>
</protein>
<dbReference type="AlphaFoldDB" id="A0A5A7QWY0"/>
<gene>
    <name evidence="2" type="ORF">STAS_26740</name>
</gene>
<comment type="caution">
    <text evidence="2">The sequence shown here is derived from an EMBL/GenBank/DDBJ whole genome shotgun (WGS) entry which is preliminary data.</text>
</comment>
<evidence type="ECO:0000313" key="3">
    <source>
        <dbReference type="Proteomes" id="UP000325081"/>
    </source>
</evidence>
<feature type="region of interest" description="Disordered" evidence="1">
    <location>
        <begin position="82"/>
        <end position="134"/>
    </location>
</feature>
<sequence length="134" mass="14022">MGAGRASGRAGAGRDASGFYWGASGVDEGRVDSLGHGYYAYDVHAESENHAGEKGWRLGASVVRLGAGGTLLGLRKRLEMAKGPTPAVSAEGGQETSQKQRVLKPRGLLFGLSTPQLKKESKGYCGDRDRRGSG</sequence>
<proteinExistence type="predicted"/>
<accession>A0A5A7QWY0</accession>
<reference evidence="3" key="1">
    <citation type="journal article" date="2019" name="Curr. Biol.">
        <title>Genome Sequence of Striga asiatica Provides Insight into the Evolution of Plant Parasitism.</title>
        <authorList>
            <person name="Yoshida S."/>
            <person name="Kim S."/>
            <person name="Wafula E.K."/>
            <person name="Tanskanen J."/>
            <person name="Kim Y.M."/>
            <person name="Honaas L."/>
            <person name="Yang Z."/>
            <person name="Spallek T."/>
            <person name="Conn C.E."/>
            <person name="Ichihashi Y."/>
            <person name="Cheong K."/>
            <person name="Cui S."/>
            <person name="Der J.P."/>
            <person name="Gundlach H."/>
            <person name="Jiao Y."/>
            <person name="Hori C."/>
            <person name="Ishida J.K."/>
            <person name="Kasahara H."/>
            <person name="Kiba T."/>
            <person name="Kim M.S."/>
            <person name="Koo N."/>
            <person name="Laohavisit A."/>
            <person name="Lee Y.H."/>
            <person name="Lumba S."/>
            <person name="McCourt P."/>
            <person name="Mortimer J.C."/>
            <person name="Mutuku J.M."/>
            <person name="Nomura T."/>
            <person name="Sasaki-Sekimoto Y."/>
            <person name="Seto Y."/>
            <person name="Wang Y."/>
            <person name="Wakatake T."/>
            <person name="Sakakibara H."/>
            <person name="Demura T."/>
            <person name="Yamaguchi S."/>
            <person name="Yoneyama K."/>
            <person name="Manabe R.I."/>
            <person name="Nelson D.C."/>
            <person name="Schulman A.H."/>
            <person name="Timko M.P."/>
            <person name="dePamphilis C.W."/>
            <person name="Choi D."/>
            <person name="Shirasu K."/>
        </authorList>
    </citation>
    <scope>NUCLEOTIDE SEQUENCE [LARGE SCALE GENOMIC DNA]</scope>
    <source>
        <strain evidence="3">cv. UVA1</strain>
    </source>
</reference>
<dbReference type="Proteomes" id="UP000325081">
    <property type="component" value="Unassembled WGS sequence"/>
</dbReference>
<name>A0A5A7QWY0_STRAF</name>
<dbReference type="EMBL" id="BKCP01008626">
    <property type="protein sequence ID" value="GER49488.1"/>
    <property type="molecule type" value="Genomic_DNA"/>
</dbReference>
<keyword evidence="3" id="KW-1185">Reference proteome</keyword>
<evidence type="ECO:0000256" key="1">
    <source>
        <dbReference type="SAM" id="MobiDB-lite"/>
    </source>
</evidence>
<evidence type="ECO:0000313" key="2">
    <source>
        <dbReference type="EMBL" id="GER49488.1"/>
    </source>
</evidence>